<proteinExistence type="predicted"/>
<protein>
    <submittedName>
        <fullName evidence="2">Uncharacterized protein</fullName>
    </submittedName>
</protein>
<keyword evidence="3" id="KW-1185">Reference proteome</keyword>
<sequence>MYLYGLWVADAYPQQKRVLPNPVEQKLDSARKPGTDTKTEKNPMFSTVGEGELSRKKGLDYKNFQFYFM</sequence>
<dbReference type="EMBL" id="PGUY01000013">
    <property type="protein sequence ID" value="PLT31021.1"/>
    <property type="molecule type" value="Genomic_DNA"/>
</dbReference>
<evidence type="ECO:0000313" key="3">
    <source>
        <dbReference type="Proteomes" id="UP000234748"/>
    </source>
</evidence>
<feature type="region of interest" description="Disordered" evidence="1">
    <location>
        <begin position="24"/>
        <end position="46"/>
    </location>
</feature>
<accession>A0A2N5M9J1</accession>
<evidence type="ECO:0000313" key="2">
    <source>
        <dbReference type="EMBL" id="PLT31021.1"/>
    </source>
</evidence>
<comment type="caution">
    <text evidence="2">The sequence shown here is derived from an EMBL/GenBank/DDBJ whole genome shotgun (WGS) entry which is preliminary data.</text>
</comment>
<organism evidence="2 3">
    <name type="scientific">Peribacillus deserti</name>
    <dbReference type="NCBI Taxonomy" id="673318"/>
    <lineage>
        <taxon>Bacteria</taxon>
        <taxon>Bacillati</taxon>
        <taxon>Bacillota</taxon>
        <taxon>Bacilli</taxon>
        <taxon>Bacillales</taxon>
        <taxon>Bacillaceae</taxon>
        <taxon>Peribacillus</taxon>
    </lineage>
</organism>
<evidence type="ECO:0000256" key="1">
    <source>
        <dbReference type="SAM" id="MobiDB-lite"/>
    </source>
</evidence>
<gene>
    <name evidence="2" type="ORF">CUU66_04235</name>
</gene>
<name>A0A2N5M9J1_9BACI</name>
<feature type="compositionally biased region" description="Basic and acidic residues" evidence="1">
    <location>
        <begin position="25"/>
        <end position="41"/>
    </location>
</feature>
<dbReference type="AlphaFoldDB" id="A0A2N5M9J1"/>
<reference evidence="2 3" key="1">
    <citation type="submission" date="2017-11" db="EMBL/GenBank/DDBJ databases">
        <title>Comparitive Functional Genomics of Dry Heat Resistant strains isolated from the Viking Spacecraft.</title>
        <authorList>
            <person name="Seuylemezian A."/>
            <person name="Cooper K."/>
            <person name="Vaishampayan P."/>
        </authorList>
    </citation>
    <scope>NUCLEOTIDE SEQUENCE [LARGE SCALE GENOMIC DNA]</scope>
    <source>
        <strain evidence="2 3">V1-29</strain>
    </source>
</reference>
<dbReference type="Proteomes" id="UP000234748">
    <property type="component" value="Unassembled WGS sequence"/>
</dbReference>